<accession>A0A1B9IWP2</accession>
<evidence type="ECO:0000313" key="3">
    <source>
        <dbReference type="Proteomes" id="UP000092583"/>
    </source>
</evidence>
<organism evidence="2 3">
    <name type="scientific">Kwoniella mangroviensis CBS 10435</name>
    <dbReference type="NCBI Taxonomy" id="1331196"/>
    <lineage>
        <taxon>Eukaryota</taxon>
        <taxon>Fungi</taxon>
        <taxon>Dikarya</taxon>
        <taxon>Basidiomycota</taxon>
        <taxon>Agaricomycotina</taxon>
        <taxon>Tremellomycetes</taxon>
        <taxon>Tremellales</taxon>
        <taxon>Cryptococcaceae</taxon>
        <taxon>Kwoniella</taxon>
    </lineage>
</organism>
<dbReference type="AlphaFoldDB" id="A0A1B9IWP2"/>
<sequence>MSSRRAFKSLSRATPVTPRSPRLIPEDTIRPTAIHFAPSVKVTTFAPIKQHKKSILTSFSYTRRDPLPSPGDSILLSTSSASPVYPVNQWTLTDPTEVTQQATPTGTCQPRTFTWPTVVHCFKPNSNGHHYHTVGSSTYRIDSMTSYKPFEGEDCTYRPELQNDKKRMMEEAEKRKKARAARRKENEALRVRGGRKWAKAIVFVLGYQMIRVKDWARSVS</sequence>
<reference evidence="2 3" key="1">
    <citation type="submission" date="2013-07" db="EMBL/GenBank/DDBJ databases">
        <title>The Genome Sequence of Kwoniella mangroviensis CBS10435.</title>
        <authorList>
            <consortium name="The Broad Institute Genome Sequencing Platform"/>
            <person name="Cuomo C."/>
            <person name="Litvintseva A."/>
            <person name="Chen Y."/>
            <person name="Heitman J."/>
            <person name="Sun S."/>
            <person name="Springer D."/>
            <person name="Dromer F."/>
            <person name="Young S.K."/>
            <person name="Zeng Q."/>
            <person name="Gargeya S."/>
            <person name="Fitzgerald M."/>
            <person name="Abouelleil A."/>
            <person name="Alvarado L."/>
            <person name="Berlin A.M."/>
            <person name="Chapman S.B."/>
            <person name="Dewar J."/>
            <person name="Goldberg J."/>
            <person name="Griggs A."/>
            <person name="Gujja S."/>
            <person name="Hansen M."/>
            <person name="Howarth C."/>
            <person name="Imamovic A."/>
            <person name="Larimer J."/>
            <person name="McCowan C."/>
            <person name="Murphy C."/>
            <person name="Pearson M."/>
            <person name="Priest M."/>
            <person name="Roberts A."/>
            <person name="Saif S."/>
            <person name="Shea T."/>
            <person name="Sykes S."/>
            <person name="Wortman J."/>
            <person name="Nusbaum C."/>
            <person name="Birren B."/>
        </authorList>
    </citation>
    <scope>NUCLEOTIDE SEQUENCE [LARGE SCALE GENOMIC DNA]</scope>
    <source>
        <strain evidence="2 3">CBS 10435</strain>
    </source>
</reference>
<feature type="region of interest" description="Disordered" evidence="1">
    <location>
        <begin position="1"/>
        <end position="24"/>
    </location>
</feature>
<evidence type="ECO:0000313" key="2">
    <source>
        <dbReference type="EMBL" id="OCF59938.1"/>
    </source>
</evidence>
<proteinExistence type="predicted"/>
<dbReference type="EMBL" id="KI669460">
    <property type="protein sequence ID" value="OCF59938.1"/>
    <property type="molecule type" value="Genomic_DNA"/>
</dbReference>
<protein>
    <submittedName>
        <fullName evidence="2">Uncharacterized protein</fullName>
    </submittedName>
</protein>
<evidence type="ECO:0000256" key="1">
    <source>
        <dbReference type="SAM" id="MobiDB-lite"/>
    </source>
</evidence>
<dbReference type="OrthoDB" id="10539451at2759"/>
<keyword evidence="3" id="KW-1185">Reference proteome</keyword>
<name>A0A1B9IWP2_9TREE</name>
<reference evidence="3" key="2">
    <citation type="submission" date="2013-12" db="EMBL/GenBank/DDBJ databases">
        <title>Evolution of pathogenesis and genome organization in the Tremellales.</title>
        <authorList>
            <person name="Cuomo C."/>
            <person name="Litvintseva A."/>
            <person name="Heitman J."/>
            <person name="Chen Y."/>
            <person name="Sun S."/>
            <person name="Springer D."/>
            <person name="Dromer F."/>
            <person name="Young S."/>
            <person name="Zeng Q."/>
            <person name="Chapman S."/>
            <person name="Gujja S."/>
            <person name="Saif S."/>
            <person name="Birren B."/>
        </authorList>
    </citation>
    <scope>NUCLEOTIDE SEQUENCE [LARGE SCALE GENOMIC DNA]</scope>
    <source>
        <strain evidence="3">CBS 10435</strain>
    </source>
</reference>
<gene>
    <name evidence="2" type="ORF">L486_02611</name>
</gene>
<dbReference type="Proteomes" id="UP000092583">
    <property type="component" value="Unassembled WGS sequence"/>
</dbReference>